<keyword evidence="1" id="KW-0255">Endonuclease</keyword>
<name>A0A8S5NJP4_9CAUD</name>
<accession>A0A8S5NJP4</accession>
<keyword evidence="1" id="KW-0378">Hydrolase</keyword>
<proteinExistence type="predicted"/>
<protein>
    <submittedName>
        <fullName evidence="1">Restriction endonuclease</fullName>
    </submittedName>
</protein>
<reference evidence="1" key="1">
    <citation type="journal article" date="2021" name="Proc. Natl. Acad. Sci. U.S.A.">
        <title>A Catalog of Tens of Thousands of Viruses from Human Metagenomes Reveals Hidden Associations with Chronic Diseases.</title>
        <authorList>
            <person name="Tisza M.J."/>
            <person name="Buck C.B."/>
        </authorList>
    </citation>
    <scope>NUCLEOTIDE SEQUENCE</scope>
    <source>
        <strain evidence="1">CtYgF8</strain>
    </source>
</reference>
<dbReference type="GO" id="GO:0004519">
    <property type="term" value="F:endonuclease activity"/>
    <property type="evidence" value="ECO:0007669"/>
    <property type="project" value="UniProtKB-KW"/>
</dbReference>
<sequence>MPQIITCPACKKAKPESDFALQKNGFRQKRCQTCAERQKRYYYKCKAEKYLTPSEVNKFPPMPEILKPAYWHKYP</sequence>
<evidence type="ECO:0000313" key="1">
    <source>
        <dbReference type="EMBL" id="DAD94958.1"/>
    </source>
</evidence>
<organism evidence="1">
    <name type="scientific">Siphoviridae sp. ctYgF8</name>
    <dbReference type="NCBI Taxonomy" id="2826378"/>
    <lineage>
        <taxon>Viruses</taxon>
        <taxon>Duplodnaviria</taxon>
        <taxon>Heunggongvirae</taxon>
        <taxon>Uroviricota</taxon>
        <taxon>Caudoviricetes</taxon>
    </lineage>
</organism>
<dbReference type="EMBL" id="BK015186">
    <property type="protein sequence ID" value="DAD94958.1"/>
    <property type="molecule type" value="Genomic_DNA"/>
</dbReference>
<keyword evidence="1" id="KW-0540">Nuclease</keyword>